<name>A0A0Q3EFV1_BRADI</name>
<evidence type="ECO:0000313" key="1">
    <source>
        <dbReference type="EMBL" id="KQJ86567.1"/>
    </source>
</evidence>
<reference evidence="1 2" key="1">
    <citation type="journal article" date="2010" name="Nature">
        <title>Genome sequencing and analysis of the model grass Brachypodium distachyon.</title>
        <authorList>
            <consortium name="International Brachypodium Initiative"/>
        </authorList>
    </citation>
    <scope>NUCLEOTIDE SEQUENCE [LARGE SCALE GENOMIC DNA]</scope>
    <source>
        <strain evidence="1 2">Bd21</strain>
    </source>
</reference>
<evidence type="ECO:0000313" key="2">
    <source>
        <dbReference type="EnsemblPlants" id="KQJ86567"/>
    </source>
</evidence>
<gene>
    <name evidence="1" type="ORF">BRADI_4g06373v3</name>
</gene>
<protein>
    <submittedName>
        <fullName evidence="1 2">Uncharacterized protein</fullName>
    </submittedName>
</protein>
<reference evidence="1" key="2">
    <citation type="submission" date="2017-06" db="EMBL/GenBank/DDBJ databases">
        <title>WGS assembly of Brachypodium distachyon.</title>
        <authorList>
            <consortium name="The International Brachypodium Initiative"/>
            <person name="Lucas S."/>
            <person name="Harmon-Smith M."/>
            <person name="Lail K."/>
            <person name="Tice H."/>
            <person name="Grimwood J."/>
            <person name="Bruce D."/>
            <person name="Barry K."/>
            <person name="Shu S."/>
            <person name="Lindquist E."/>
            <person name="Wang M."/>
            <person name="Pitluck S."/>
            <person name="Vogel J.P."/>
            <person name="Garvin D.F."/>
            <person name="Mockler T.C."/>
            <person name="Schmutz J."/>
            <person name="Rokhsar D."/>
            <person name="Bevan M.W."/>
        </authorList>
    </citation>
    <scope>NUCLEOTIDE SEQUENCE</scope>
    <source>
        <strain evidence="1">Bd21</strain>
    </source>
</reference>
<dbReference type="InParanoid" id="A0A0Q3EFV1"/>
<evidence type="ECO:0000313" key="3">
    <source>
        <dbReference type="Proteomes" id="UP000008810"/>
    </source>
</evidence>
<dbReference type="AlphaFoldDB" id="A0A0Q3EFV1"/>
<keyword evidence="3" id="KW-1185">Reference proteome</keyword>
<accession>A0A0Q3EFV1</accession>
<dbReference type="EMBL" id="CM000883">
    <property type="protein sequence ID" value="KQJ86567.1"/>
    <property type="molecule type" value="Genomic_DNA"/>
</dbReference>
<organism evidence="1">
    <name type="scientific">Brachypodium distachyon</name>
    <name type="common">Purple false brome</name>
    <name type="synonym">Trachynia distachya</name>
    <dbReference type="NCBI Taxonomy" id="15368"/>
    <lineage>
        <taxon>Eukaryota</taxon>
        <taxon>Viridiplantae</taxon>
        <taxon>Streptophyta</taxon>
        <taxon>Embryophyta</taxon>
        <taxon>Tracheophyta</taxon>
        <taxon>Spermatophyta</taxon>
        <taxon>Magnoliopsida</taxon>
        <taxon>Liliopsida</taxon>
        <taxon>Poales</taxon>
        <taxon>Poaceae</taxon>
        <taxon>BOP clade</taxon>
        <taxon>Pooideae</taxon>
        <taxon>Stipodae</taxon>
        <taxon>Brachypodieae</taxon>
        <taxon>Brachypodium</taxon>
    </lineage>
</organism>
<dbReference type="EnsemblPlants" id="KQJ86567">
    <property type="protein sequence ID" value="KQJ86567"/>
    <property type="gene ID" value="BRADI_4g06373v3"/>
</dbReference>
<reference evidence="2" key="3">
    <citation type="submission" date="2018-08" db="UniProtKB">
        <authorList>
            <consortium name="EnsemblPlants"/>
        </authorList>
    </citation>
    <scope>IDENTIFICATION</scope>
    <source>
        <strain evidence="2">cv. Bd21</strain>
    </source>
</reference>
<proteinExistence type="predicted"/>
<dbReference type="Gramene" id="KQJ86567">
    <property type="protein sequence ID" value="KQJ86567"/>
    <property type="gene ID" value="BRADI_4g06373v3"/>
</dbReference>
<dbReference type="Proteomes" id="UP000008810">
    <property type="component" value="Chromosome 4"/>
</dbReference>
<sequence length="67" mass="7809">MGTYSHSVRQTRTKNLGEQLRTITLLDNAYEWLLVNAYEINLFSSKPAFIKSMVVFQIKSPLFKRIT</sequence>